<dbReference type="GO" id="GO:0008168">
    <property type="term" value="F:methyltransferase activity"/>
    <property type="evidence" value="ECO:0007669"/>
    <property type="project" value="UniProtKB-KW"/>
</dbReference>
<dbReference type="EMBL" id="CM017706">
    <property type="protein sequence ID" value="TYG64772.1"/>
    <property type="molecule type" value="Genomic_DNA"/>
</dbReference>
<dbReference type="PANTHER" id="PTHR33603:SF1">
    <property type="entry name" value="RIBOSOMAL RNA LARGE SUBUNIT METHYLTRANSFERASE H"/>
    <property type="match status" value="1"/>
</dbReference>
<dbReference type="InterPro" id="IPR029026">
    <property type="entry name" value="tRNA_m1G_MTases_N"/>
</dbReference>
<name>A0A5D2C9J8_GOSDA</name>
<evidence type="ECO:0000256" key="3">
    <source>
        <dbReference type="ARBA" id="ARBA00022691"/>
    </source>
</evidence>
<dbReference type="AlphaFoldDB" id="A0A5D2C9J8"/>
<evidence type="ECO:0000256" key="2">
    <source>
        <dbReference type="ARBA" id="ARBA00022679"/>
    </source>
</evidence>
<reference evidence="5 6" key="1">
    <citation type="submission" date="2019-06" db="EMBL/GenBank/DDBJ databases">
        <title>WGS assembly of Gossypium darwinii.</title>
        <authorList>
            <person name="Chen Z.J."/>
            <person name="Sreedasyam A."/>
            <person name="Ando A."/>
            <person name="Song Q."/>
            <person name="De L."/>
            <person name="Hulse-Kemp A."/>
            <person name="Ding M."/>
            <person name="Ye W."/>
            <person name="Kirkbride R."/>
            <person name="Jenkins J."/>
            <person name="Plott C."/>
            <person name="Lovell J."/>
            <person name="Lin Y.-M."/>
            <person name="Vaughn R."/>
            <person name="Liu B."/>
            <person name="Li W."/>
            <person name="Simpson S."/>
            <person name="Scheffler B."/>
            <person name="Saski C."/>
            <person name="Grover C."/>
            <person name="Hu G."/>
            <person name="Conover J."/>
            <person name="Carlson J."/>
            <person name="Shu S."/>
            <person name="Boston L."/>
            <person name="Williams M."/>
            <person name="Peterson D."/>
            <person name="Mcgee K."/>
            <person name="Jones D."/>
            <person name="Wendel J."/>
            <person name="Stelly D."/>
            <person name="Grimwood J."/>
            <person name="Schmutz J."/>
        </authorList>
    </citation>
    <scope>NUCLEOTIDE SEQUENCE [LARGE SCALE GENOMIC DNA]</scope>
    <source>
        <strain evidence="5">1808015.09</strain>
    </source>
</reference>
<dbReference type="GO" id="GO:0006364">
    <property type="term" value="P:rRNA processing"/>
    <property type="evidence" value="ECO:0007669"/>
    <property type="project" value="InterPro"/>
</dbReference>
<keyword evidence="6" id="KW-1185">Reference proteome</keyword>
<comment type="similarity">
    <text evidence="4">Belongs to the RNA methyltransferase RlmH family.</text>
</comment>
<evidence type="ECO:0000313" key="5">
    <source>
        <dbReference type="EMBL" id="TYG64772.1"/>
    </source>
</evidence>
<evidence type="ECO:0000256" key="4">
    <source>
        <dbReference type="ARBA" id="ARBA00038303"/>
    </source>
</evidence>
<proteinExistence type="inferred from homology"/>
<accession>A0A5D2C9J8</accession>
<dbReference type="Gene3D" id="3.40.1280.10">
    <property type="match status" value="1"/>
</dbReference>
<evidence type="ECO:0000313" key="6">
    <source>
        <dbReference type="Proteomes" id="UP000323506"/>
    </source>
</evidence>
<sequence>MMTMATAMGISACGVSLQWTNPNSYSSGKGCKYAGQSVRALPIRTLTVGKKRLPGVQLLVDEYIAKLKSYCHVDDVQIRSNPKNARNVMAQVHDEDIAVINLITSNDWVVMLDERGLDLSSEQLAELLGDAGNTLQDYHFALVDHMVMDNECENVQMCRSSCRRWY</sequence>
<keyword evidence="2" id="KW-0808">Transferase</keyword>
<dbReference type="PANTHER" id="PTHR33603">
    <property type="entry name" value="METHYLTRANSFERASE"/>
    <property type="match status" value="1"/>
</dbReference>
<dbReference type="Pfam" id="PF02590">
    <property type="entry name" value="SPOUT_MTase"/>
    <property type="match status" value="1"/>
</dbReference>
<protein>
    <submittedName>
        <fullName evidence="5">Uncharacterized protein</fullName>
    </submittedName>
</protein>
<dbReference type="GO" id="GO:0032259">
    <property type="term" value="P:methylation"/>
    <property type="evidence" value="ECO:0007669"/>
    <property type="project" value="UniProtKB-KW"/>
</dbReference>
<evidence type="ECO:0000256" key="1">
    <source>
        <dbReference type="ARBA" id="ARBA00022603"/>
    </source>
</evidence>
<dbReference type="InterPro" id="IPR003742">
    <property type="entry name" value="RlmH-like"/>
</dbReference>
<dbReference type="Proteomes" id="UP000323506">
    <property type="component" value="Chromosome D06"/>
</dbReference>
<keyword evidence="3" id="KW-0949">S-adenosyl-L-methionine</keyword>
<organism evidence="5 6">
    <name type="scientific">Gossypium darwinii</name>
    <name type="common">Darwin's cotton</name>
    <name type="synonym">Gossypium barbadense var. darwinii</name>
    <dbReference type="NCBI Taxonomy" id="34276"/>
    <lineage>
        <taxon>Eukaryota</taxon>
        <taxon>Viridiplantae</taxon>
        <taxon>Streptophyta</taxon>
        <taxon>Embryophyta</taxon>
        <taxon>Tracheophyta</taxon>
        <taxon>Spermatophyta</taxon>
        <taxon>Magnoliopsida</taxon>
        <taxon>eudicotyledons</taxon>
        <taxon>Gunneridae</taxon>
        <taxon>Pentapetalae</taxon>
        <taxon>rosids</taxon>
        <taxon>malvids</taxon>
        <taxon>Malvales</taxon>
        <taxon>Malvaceae</taxon>
        <taxon>Malvoideae</taxon>
        <taxon>Gossypium</taxon>
    </lineage>
</organism>
<dbReference type="SUPFAM" id="SSF75217">
    <property type="entry name" value="alpha/beta knot"/>
    <property type="match status" value="1"/>
</dbReference>
<keyword evidence="1" id="KW-0489">Methyltransferase</keyword>
<gene>
    <name evidence="5" type="ORF">ES288_D06G134900v1</name>
</gene>
<dbReference type="InterPro" id="IPR029028">
    <property type="entry name" value="Alpha/beta_knot_MTases"/>
</dbReference>